<evidence type="ECO:0000313" key="6">
    <source>
        <dbReference type="Proteomes" id="UP000077701"/>
    </source>
</evidence>
<keyword evidence="6" id="KW-1185">Reference proteome</keyword>
<dbReference type="PANTHER" id="PTHR46796:SF15">
    <property type="entry name" value="BLL1074 PROTEIN"/>
    <property type="match status" value="1"/>
</dbReference>
<dbReference type="InterPro" id="IPR050204">
    <property type="entry name" value="AraC_XylS_family_regulators"/>
</dbReference>
<evidence type="ECO:0000256" key="1">
    <source>
        <dbReference type="ARBA" id="ARBA00023015"/>
    </source>
</evidence>
<dbReference type="EMBL" id="BDCX01000020">
    <property type="protein sequence ID" value="GAT70945.1"/>
    <property type="molecule type" value="Genomic_DNA"/>
</dbReference>
<dbReference type="GO" id="GO:0043565">
    <property type="term" value="F:sequence-specific DNA binding"/>
    <property type="evidence" value="ECO:0007669"/>
    <property type="project" value="InterPro"/>
</dbReference>
<gene>
    <name evidence="5" type="ORF">PS9374_06634</name>
</gene>
<sequence length="269" mass="28570">MTTGGLTYAAAEPSPALRPYVRQLSAYSERYDTPLERRQPPFAGIVLIFGFGAPLGLDGPGGARRLASFAGGLHETYVDTVTTGAAEGVQVDLTPAGARRLLGIPLSELANRVIPLEEALGPWAGTAVERLAGTGDRRARLALLDGLLARRIHTAPDPDPRVGWAWSRLVATGGAAGVAALARELGWSHRHLVARFRDQIGLTPKAAARVLRFEHALDRLRGGARPADTAAACGYYDQAHMNRDFRTMAGVSPGELVRSWTAGRAIVPG</sequence>
<keyword evidence="3" id="KW-0804">Transcription</keyword>
<name>A0A171DPG9_9ACTN</name>
<dbReference type="Pfam" id="PF12833">
    <property type="entry name" value="HTH_18"/>
    <property type="match status" value="1"/>
</dbReference>
<dbReference type="SUPFAM" id="SSF46689">
    <property type="entry name" value="Homeodomain-like"/>
    <property type="match status" value="1"/>
</dbReference>
<dbReference type="PROSITE" id="PS01124">
    <property type="entry name" value="HTH_ARAC_FAMILY_2"/>
    <property type="match status" value="1"/>
</dbReference>
<dbReference type="GO" id="GO:0003700">
    <property type="term" value="F:DNA-binding transcription factor activity"/>
    <property type="evidence" value="ECO:0007669"/>
    <property type="project" value="InterPro"/>
</dbReference>
<dbReference type="InterPro" id="IPR046532">
    <property type="entry name" value="DUF6597"/>
</dbReference>
<feature type="domain" description="HTH araC/xylS-type" evidence="4">
    <location>
        <begin position="178"/>
        <end position="259"/>
    </location>
</feature>
<evidence type="ECO:0000256" key="3">
    <source>
        <dbReference type="ARBA" id="ARBA00023163"/>
    </source>
</evidence>
<dbReference type="STRING" id="161355.PS9374_06634"/>
<comment type="caution">
    <text evidence="5">The sequence shown here is derived from an EMBL/GenBank/DDBJ whole genome shotgun (WGS) entry which is preliminary data.</text>
</comment>
<evidence type="ECO:0000256" key="2">
    <source>
        <dbReference type="ARBA" id="ARBA00023125"/>
    </source>
</evidence>
<dbReference type="SMART" id="SM00342">
    <property type="entry name" value="HTH_ARAC"/>
    <property type="match status" value="1"/>
</dbReference>
<keyword evidence="2" id="KW-0238">DNA-binding</keyword>
<dbReference type="Proteomes" id="UP000077701">
    <property type="component" value="Unassembled WGS sequence"/>
</dbReference>
<evidence type="ECO:0000259" key="4">
    <source>
        <dbReference type="PROSITE" id="PS01124"/>
    </source>
</evidence>
<reference evidence="6" key="2">
    <citation type="submission" date="2016-04" db="EMBL/GenBank/DDBJ databases">
        <title>Planomonospora sphaerica JCM9374 whole genome shotgun sequence.</title>
        <authorList>
            <person name="Suzuki T."/>
            <person name="Dohra H."/>
            <person name="Kodani S."/>
        </authorList>
    </citation>
    <scope>NUCLEOTIDE SEQUENCE [LARGE SCALE GENOMIC DNA]</scope>
    <source>
        <strain evidence="6">JCM 9374</strain>
    </source>
</reference>
<evidence type="ECO:0000313" key="5">
    <source>
        <dbReference type="EMBL" id="GAT70945.1"/>
    </source>
</evidence>
<dbReference type="InterPro" id="IPR018060">
    <property type="entry name" value="HTH_AraC"/>
</dbReference>
<dbReference type="InterPro" id="IPR009057">
    <property type="entry name" value="Homeodomain-like_sf"/>
</dbReference>
<protein>
    <submittedName>
        <fullName evidence="5">AraC family transcriptional regulator</fullName>
    </submittedName>
</protein>
<dbReference type="AlphaFoldDB" id="A0A171DPG9"/>
<reference evidence="5 6" key="1">
    <citation type="journal article" date="2016" name="Genome Announc.">
        <title>Draft Genome Sequence of Planomonospora sphaerica JCM9374, a Rare Actinomycete.</title>
        <authorList>
            <person name="Dohra H."/>
            <person name="Suzuki T."/>
            <person name="Inoue Y."/>
            <person name="Kodani S."/>
        </authorList>
    </citation>
    <scope>NUCLEOTIDE SEQUENCE [LARGE SCALE GENOMIC DNA]</scope>
    <source>
        <strain evidence="5 6">JCM 9374</strain>
    </source>
</reference>
<dbReference type="Pfam" id="PF20240">
    <property type="entry name" value="DUF6597"/>
    <property type="match status" value="1"/>
</dbReference>
<keyword evidence="1" id="KW-0805">Transcription regulation</keyword>
<dbReference type="PANTHER" id="PTHR46796">
    <property type="entry name" value="HTH-TYPE TRANSCRIPTIONAL ACTIVATOR RHAS-RELATED"/>
    <property type="match status" value="1"/>
</dbReference>
<organism evidence="5 6">
    <name type="scientific">Planomonospora sphaerica</name>
    <dbReference type="NCBI Taxonomy" id="161355"/>
    <lineage>
        <taxon>Bacteria</taxon>
        <taxon>Bacillati</taxon>
        <taxon>Actinomycetota</taxon>
        <taxon>Actinomycetes</taxon>
        <taxon>Streptosporangiales</taxon>
        <taxon>Streptosporangiaceae</taxon>
        <taxon>Planomonospora</taxon>
    </lineage>
</organism>
<dbReference type="Gene3D" id="1.10.10.60">
    <property type="entry name" value="Homeodomain-like"/>
    <property type="match status" value="1"/>
</dbReference>
<accession>A0A171DPG9</accession>
<proteinExistence type="predicted"/>